<protein>
    <submittedName>
        <fullName evidence="2">Uncharacterized protein</fullName>
    </submittedName>
</protein>
<feature type="non-terminal residue" evidence="2">
    <location>
        <position position="107"/>
    </location>
</feature>
<name>A0A8S0PY04_OLEEU</name>
<sequence length="107" mass="12190">IFIASFCGFPISSSLILLQEEMKHQERLREVESKNNSTTNYGKQSNTSDKANIAEHYLSDGDLLAICDAESKCEEKWILDTTCAFYMCPNQNLFETYETMTQSVVVM</sequence>
<evidence type="ECO:0000256" key="1">
    <source>
        <dbReference type="SAM" id="MobiDB-lite"/>
    </source>
</evidence>
<keyword evidence="3" id="KW-1185">Reference proteome</keyword>
<evidence type="ECO:0000313" key="2">
    <source>
        <dbReference type="EMBL" id="CAA2958920.1"/>
    </source>
</evidence>
<gene>
    <name evidence="2" type="ORF">OLEA9_A023071</name>
</gene>
<dbReference type="AlphaFoldDB" id="A0A8S0PY04"/>
<reference evidence="2 3" key="1">
    <citation type="submission" date="2019-12" db="EMBL/GenBank/DDBJ databases">
        <authorList>
            <person name="Alioto T."/>
            <person name="Alioto T."/>
            <person name="Gomez Garrido J."/>
        </authorList>
    </citation>
    <scope>NUCLEOTIDE SEQUENCE [LARGE SCALE GENOMIC DNA]</scope>
</reference>
<evidence type="ECO:0000313" key="3">
    <source>
        <dbReference type="Proteomes" id="UP000594638"/>
    </source>
</evidence>
<dbReference type="Proteomes" id="UP000594638">
    <property type="component" value="Unassembled WGS sequence"/>
</dbReference>
<comment type="caution">
    <text evidence="2">The sequence shown here is derived from an EMBL/GenBank/DDBJ whole genome shotgun (WGS) entry which is preliminary data.</text>
</comment>
<feature type="region of interest" description="Disordered" evidence="1">
    <location>
        <begin position="28"/>
        <end position="47"/>
    </location>
</feature>
<organism evidence="2 3">
    <name type="scientific">Olea europaea subsp. europaea</name>
    <dbReference type="NCBI Taxonomy" id="158383"/>
    <lineage>
        <taxon>Eukaryota</taxon>
        <taxon>Viridiplantae</taxon>
        <taxon>Streptophyta</taxon>
        <taxon>Embryophyta</taxon>
        <taxon>Tracheophyta</taxon>
        <taxon>Spermatophyta</taxon>
        <taxon>Magnoliopsida</taxon>
        <taxon>eudicotyledons</taxon>
        <taxon>Gunneridae</taxon>
        <taxon>Pentapetalae</taxon>
        <taxon>asterids</taxon>
        <taxon>lamiids</taxon>
        <taxon>Lamiales</taxon>
        <taxon>Oleaceae</taxon>
        <taxon>Oleeae</taxon>
        <taxon>Olea</taxon>
    </lineage>
</organism>
<dbReference type="EMBL" id="CACTIH010000293">
    <property type="protein sequence ID" value="CAA2958920.1"/>
    <property type="molecule type" value="Genomic_DNA"/>
</dbReference>
<feature type="compositionally biased region" description="Polar residues" evidence="1">
    <location>
        <begin position="34"/>
        <end position="47"/>
    </location>
</feature>
<accession>A0A8S0PY04</accession>
<proteinExistence type="predicted"/>
<feature type="non-terminal residue" evidence="2">
    <location>
        <position position="1"/>
    </location>
</feature>
<dbReference type="Gramene" id="OE9A023071T1">
    <property type="protein sequence ID" value="OE9A023071C1"/>
    <property type="gene ID" value="OE9A023071"/>
</dbReference>